<reference evidence="2" key="1">
    <citation type="submission" date="2017-12" db="EMBL/GenBank/DDBJ databases">
        <title>Genomic analysis of Paracoccus sp. CBA4604.</title>
        <authorList>
            <person name="Roh S.W."/>
            <person name="Kim J.Y."/>
            <person name="Kim J.S."/>
        </authorList>
    </citation>
    <scope>NUCLEOTIDE SEQUENCE [LARGE SCALE GENOMIC DNA]</scope>
    <source>
        <strain evidence="2">CBA4604</strain>
    </source>
</reference>
<keyword evidence="2" id="KW-1185">Reference proteome</keyword>
<dbReference type="InterPro" id="IPR010775">
    <property type="entry name" value="DUF1365"/>
</dbReference>
<proteinExistence type="predicted"/>
<organism evidence="1 2">
    <name type="scientific">Paracoccus jeotgali</name>
    <dbReference type="NCBI Taxonomy" id="2065379"/>
    <lineage>
        <taxon>Bacteria</taxon>
        <taxon>Pseudomonadati</taxon>
        <taxon>Pseudomonadota</taxon>
        <taxon>Alphaproteobacteria</taxon>
        <taxon>Rhodobacterales</taxon>
        <taxon>Paracoccaceae</taxon>
        <taxon>Paracoccus</taxon>
    </lineage>
</organism>
<evidence type="ECO:0000313" key="2">
    <source>
        <dbReference type="Proteomes" id="UP000234882"/>
    </source>
</evidence>
<evidence type="ECO:0000313" key="1">
    <source>
        <dbReference type="EMBL" id="AUM75372.1"/>
    </source>
</evidence>
<sequence length="260" mass="29388">MSDLWDGALIDATIWHGRSGDVSRQFRYRATYLATPLAALEDARLPLAPDRAGLWSLRRRDYGFCDGRPLQDFIAAQLDPHGLAHCDVTLITLPRTSGYGFNPVSFWLARDERGLRAVLAEVSNTFGERHLYLCRHPDNRPITRSDRLSGEKLFHVSPFLPRGGSYRFRFHPGPDRFGAWIDWLGADGSLRLGTAMTGPARALTRTSLRRAMLRHPMQSQKVIGLIYWQALKLAARGVAYRRKPEQLARTRSDASETTES</sequence>
<dbReference type="KEGG" id="paru:CYR75_14665"/>
<dbReference type="PANTHER" id="PTHR33973">
    <property type="entry name" value="OS07G0153300 PROTEIN"/>
    <property type="match status" value="1"/>
</dbReference>
<dbReference type="OrthoDB" id="9778801at2"/>
<name>A0A2K9MIR2_9RHOB</name>
<dbReference type="PANTHER" id="PTHR33973:SF4">
    <property type="entry name" value="OS07G0153300 PROTEIN"/>
    <property type="match status" value="1"/>
</dbReference>
<dbReference type="Proteomes" id="UP000234882">
    <property type="component" value="Chromosome"/>
</dbReference>
<dbReference type="Pfam" id="PF07103">
    <property type="entry name" value="DUF1365"/>
    <property type="match status" value="1"/>
</dbReference>
<dbReference type="RefSeq" id="WP_101500714.1">
    <property type="nucleotide sequence ID" value="NZ_CP025583.1"/>
</dbReference>
<gene>
    <name evidence="1" type="ORF">CYR75_14665</name>
</gene>
<protein>
    <submittedName>
        <fullName evidence="1">DUF1365 domain-containing protein</fullName>
    </submittedName>
</protein>
<dbReference type="EMBL" id="CP025583">
    <property type="protein sequence ID" value="AUM75372.1"/>
    <property type="molecule type" value="Genomic_DNA"/>
</dbReference>
<accession>A0A2K9MIR2</accession>
<dbReference type="AlphaFoldDB" id="A0A2K9MIR2"/>